<keyword evidence="3" id="KW-1185">Reference proteome</keyword>
<gene>
    <name evidence="2" type="ORF">EVOR1521_LOCUS28868</name>
</gene>
<dbReference type="Pfam" id="PF07690">
    <property type="entry name" value="MFS_1"/>
    <property type="match status" value="1"/>
</dbReference>
<name>A0AA36NH95_9DINO</name>
<feature type="transmembrane region" description="Helical" evidence="1">
    <location>
        <begin position="298"/>
        <end position="316"/>
    </location>
</feature>
<reference evidence="2" key="1">
    <citation type="submission" date="2023-08" db="EMBL/GenBank/DDBJ databases">
        <authorList>
            <person name="Chen Y."/>
            <person name="Shah S."/>
            <person name="Dougan E. K."/>
            <person name="Thang M."/>
            <person name="Chan C."/>
        </authorList>
    </citation>
    <scope>NUCLEOTIDE SEQUENCE</scope>
</reference>
<feature type="transmembrane region" description="Helical" evidence="1">
    <location>
        <begin position="422"/>
        <end position="443"/>
    </location>
</feature>
<accession>A0AA36NH95</accession>
<dbReference type="InterPro" id="IPR011701">
    <property type="entry name" value="MFS"/>
</dbReference>
<keyword evidence="1" id="KW-1133">Transmembrane helix</keyword>
<dbReference type="EMBL" id="CAUJNA010003658">
    <property type="protein sequence ID" value="CAJ1407077.1"/>
    <property type="molecule type" value="Genomic_DNA"/>
</dbReference>
<comment type="caution">
    <text evidence="2">The sequence shown here is derived from an EMBL/GenBank/DDBJ whole genome shotgun (WGS) entry which is preliminary data.</text>
</comment>
<organism evidence="2 3">
    <name type="scientific">Effrenium voratum</name>
    <dbReference type="NCBI Taxonomy" id="2562239"/>
    <lineage>
        <taxon>Eukaryota</taxon>
        <taxon>Sar</taxon>
        <taxon>Alveolata</taxon>
        <taxon>Dinophyceae</taxon>
        <taxon>Suessiales</taxon>
        <taxon>Symbiodiniaceae</taxon>
        <taxon>Effrenium</taxon>
    </lineage>
</organism>
<dbReference type="Proteomes" id="UP001178507">
    <property type="component" value="Unassembled WGS sequence"/>
</dbReference>
<dbReference type="Gene3D" id="1.20.1250.20">
    <property type="entry name" value="MFS general substrate transporter like domains"/>
    <property type="match status" value="1"/>
</dbReference>
<evidence type="ECO:0000313" key="2">
    <source>
        <dbReference type="EMBL" id="CAJ1407077.1"/>
    </source>
</evidence>
<feature type="transmembrane region" description="Helical" evidence="1">
    <location>
        <begin position="355"/>
        <end position="373"/>
    </location>
</feature>
<dbReference type="SUPFAM" id="SSF103473">
    <property type="entry name" value="MFS general substrate transporter"/>
    <property type="match status" value="1"/>
</dbReference>
<feature type="transmembrane region" description="Helical" evidence="1">
    <location>
        <begin position="181"/>
        <end position="201"/>
    </location>
</feature>
<feature type="transmembrane region" description="Helical" evidence="1">
    <location>
        <begin position="260"/>
        <end position="286"/>
    </location>
</feature>
<dbReference type="GO" id="GO:0022857">
    <property type="term" value="F:transmembrane transporter activity"/>
    <property type="evidence" value="ECO:0007669"/>
    <property type="project" value="InterPro"/>
</dbReference>
<evidence type="ECO:0000313" key="3">
    <source>
        <dbReference type="Proteomes" id="UP001178507"/>
    </source>
</evidence>
<sequence>MAARLAEQPLSGQKAYSVEYGACEEAICEVTHAGAEIARSTLIMMQAAQSMAFTIVIVDSYQVSKDIGATPADSGLLVGMFMGGGMVGNAAMTAVLHLFPNAWQNVRYWLCVCHVFNVLPAVTYLYLLYHLQALGGRALPLLLLCRFCWGLGSGLAGQLAHVVITQVTPLAELPDQMQRKSFWQSMGMGMGPLAAGMALWIYDLLPWQFGLEIGASCTSLILLQLLLGLAILRCPQSVQQHEHKPEDAEELGHTGSKQMIFLGACYVLSALRGYCLAGTEVGTALLLEARYHWSRKEIGLIIGWVFIATVPARVGYLARKDRFSVVTWIRILSLSAIVGATILFSSTFLPHGMSLILADLIMFPALYLGEGLVRGLMMQSVRSHTSISSNTASFCALQLNNFSRALAPWCARYTISTGKGQNLFAVGQLMCCCAFLCVFELGVQRGLKKA</sequence>
<feature type="transmembrane region" description="Helical" evidence="1">
    <location>
        <begin position="328"/>
        <end position="349"/>
    </location>
</feature>
<feature type="transmembrane region" description="Helical" evidence="1">
    <location>
        <begin position="108"/>
        <end position="129"/>
    </location>
</feature>
<protein>
    <recommendedName>
        <fullName evidence="4">MFS transporter</fullName>
    </recommendedName>
</protein>
<feature type="transmembrane region" description="Helical" evidence="1">
    <location>
        <begin position="213"/>
        <end position="232"/>
    </location>
</feature>
<evidence type="ECO:0000256" key="1">
    <source>
        <dbReference type="SAM" id="Phobius"/>
    </source>
</evidence>
<proteinExistence type="predicted"/>
<keyword evidence="1" id="KW-0472">Membrane</keyword>
<evidence type="ECO:0008006" key="4">
    <source>
        <dbReference type="Google" id="ProtNLM"/>
    </source>
</evidence>
<feature type="transmembrane region" description="Helical" evidence="1">
    <location>
        <begin position="75"/>
        <end position="96"/>
    </location>
</feature>
<dbReference type="AlphaFoldDB" id="A0AA36NH95"/>
<dbReference type="InterPro" id="IPR036259">
    <property type="entry name" value="MFS_trans_sf"/>
</dbReference>
<keyword evidence="1" id="KW-0812">Transmembrane</keyword>